<dbReference type="PROSITE" id="PS51869">
    <property type="entry name" value="APP_E1"/>
    <property type="match status" value="1"/>
</dbReference>
<dbReference type="Gene3D" id="3.30.1490.140">
    <property type="entry name" value="Amyloidogenic glycoprotein, copper-binding domain"/>
    <property type="match status" value="1"/>
</dbReference>
<comment type="caution">
    <text evidence="8">Lacks conserved residue(s) required for the propagation of feature annotation.</text>
</comment>
<dbReference type="InterPro" id="IPR008155">
    <property type="entry name" value="Amyloid_glyco"/>
</dbReference>
<evidence type="ECO:0000256" key="6">
    <source>
        <dbReference type="ARBA" id="ARBA00023157"/>
    </source>
</evidence>
<feature type="disulfide bond" evidence="8">
    <location>
        <begin position="66"/>
        <end position="96"/>
    </location>
</feature>
<keyword evidence="4 9" id="KW-1133">Transmembrane helix</keyword>
<dbReference type="GO" id="GO:0008201">
    <property type="term" value="F:heparin binding"/>
    <property type="evidence" value="ECO:0007669"/>
    <property type="project" value="UniProtKB-UniRule"/>
</dbReference>
<keyword evidence="3" id="KW-0732">Signal</keyword>
<comment type="similarity">
    <text evidence="8">Belongs to the APP family.</text>
</comment>
<evidence type="ECO:0000256" key="9">
    <source>
        <dbReference type="SAM" id="Phobius"/>
    </source>
</evidence>
<name>Q675U5_OIKDI</name>
<dbReference type="InterPro" id="IPR036669">
    <property type="entry name" value="Amyloid_Cu-bd_sf"/>
</dbReference>
<dbReference type="InterPro" id="IPR011178">
    <property type="entry name" value="Amyloid_glyco_Cu-bd"/>
</dbReference>
<keyword evidence="6 8" id="KW-1015">Disulfide bond</keyword>
<protein>
    <submittedName>
        <fullName evidence="11">Alzheimer's disease amyloid A4 protein-like protein</fullName>
    </submittedName>
</protein>
<evidence type="ECO:0000256" key="3">
    <source>
        <dbReference type="ARBA" id="ARBA00022729"/>
    </source>
</evidence>
<keyword evidence="2 9" id="KW-0812">Transmembrane</keyword>
<evidence type="ECO:0000256" key="5">
    <source>
        <dbReference type="ARBA" id="ARBA00023136"/>
    </source>
</evidence>
<proteinExistence type="inferred from homology"/>
<evidence type="ECO:0000256" key="2">
    <source>
        <dbReference type="ARBA" id="ARBA00022692"/>
    </source>
</evidence>
<evidence type="ECO:0000256" key="7">
    <source>
        <dbReference type="ARBA" id="ARBA00023180"/>
    </source>
</evidence>
<keyword evidence="7" id="KW-0325">Glycoprotein</keyword>
<gene>
    <name evidence="11" type="ORF">004-29</name>
</gene>
<dbReference type="SUPFAM" id="SSF89811">
    <property type="entry name" value="Amyloid beta a4 protein copper binding domain (domain 2)"/>
    <property type="match status" value="1"/>
</dbReference>
<feature type="transmembrane region" description="Helical" evidence="9">
    <location>
        <begin position="143"/>
        <end position="166"/>
    </location>
</feature>
<evidence type="ECO:0000256" key="8">
    <source>
        <dbReference type="PROSITE-ProRule" id="PRU01217"/>
    </source>
</evidence>
<dbReference type="GO" id="GO:0016020">
    <property type="term" value="C:membrane"/>
    <property type="evidence" value="ECO:0007669"/>
    <property type="project" value="UniProtKB-SubCell"/>
</dbReference>
<feature type="region of interest" description="CuBD subdomain" evidence="8">
    <location>
        <begin position="50"/>
        <end position="112"/>
    </location>
</feature>
<dbReference type="Pfam" id="PF12924">
    <property type="entry name" value="APP_Cu_bd"/>
    <property type="match status" value="1"/>
</dbReference>
<dbReference type="PANTHER" id="PTHR23103">
    <property type="entry name" value="ALZHEIMER'S DISEASE BETA-AMYLOID RELATED"/>
    <property type="match status" value="1"/>
</dbReference>
<organism evidence="11">
    <name type="scientific">Oikopleura dioica</name>
    <name type="common">Tunicate</name>
    <dbReference type="NCBI Taxonomy" id="34765"/>
    <lineage>
        <taxon>Eukaryota</taxon>
        <taxon>Metazoa</taxon>
        <taxon>Chordata</taxon>
        <taxon>Tunicata</taxon>
        <taxon>Appendicularia</taxon>
        <taxon>Copelata</taxon>
        <taxon>Oikopleuridae</taxon>
        <taxon>Oikopleura</taxon>
    </lineage>
</organism>
<reference evidence="11" key="2">
    <citation type="journal article" date="2005" name="Curr. Biol.">
        <title>Remodelling of the homeobox gene complement in the tunicate Oikopleura dioica.</title>
        <authorList>
            <person name="Edvardsen R.B."/>
            <person name="Seo H.C."/>
            <person name="Jensen M.F."/>
            <person name="Mialon A."/>
            <person name="Mikhaleva J."/>
            <person name="Bjordal M."/>
            <person name="Cartry J."/>
            <person name="Reinhardt R."/>
            <person name="Weissenbach J."/>
            <person name="Wincker P."/>
            <person name="Chourrout D."/>
        </authorList>
    </citation>
    <scope>NUCLEOTIDE SEQUENCE</scope>
</reference>
<evidence type="ECO:0000313" key="11">
    <source>
        <dbReference type="EMBL" id="AAS21421.1"/>
    </source>
</evidence>
<dbReference type="PANTHER" id="PTHR23103:SF15">
    <property type="entry name" value="AMYLOID-BETA-LIKE PROTEIN"/>
    <property type="match status" value="1"/>
</dbReference>
<evidence type="ECO:0000256" key="1">
    <source>
        <dbReference type="ARBA" id="ARBA00004479"/>
    </source>
</evidence>
<dbReference type="GO" id="GO:0046914">
    <property type="term" value="F:transition metal ion binding"/>
    <property type="evidence" value="ECO:0007669"/>
    <property type="project" value="InterPro"/>
</dbReference>
<comment type="subcellular location">
    <subcellularLocation>
        <location evidence="1">Membrane</location>
        <topology evidence="1">Single-pass type I membrane protein</topology>
    </subcellularLocation>
</comment>
<evidence type="ECO:0000256" key="4">
    <source>
        <dbReference type="ARBA" id="ARBA00022989"/>
    </source>
</evidence>
<keyword evidence="5 9" id="KW-0472">Membrane</keyword>
<reference evidence="11" key="1">
    <citation type="journal article" date="2004" name="Nature">
        <title>Hox cluster disintegration with persistent anteroposterior order of expression in Oikopleura dioica.</title>
        <authorList>
            <person name="Seo H.C."/>
            <person name="Edvardsen R.B."/>
            <person name="Maeland A.D."/>
            <person name="Bjordal M."/>
            <person name="Jensen M.F."/>
            <person name="Hansen A."/>
            <person name="Flaat M."/>
            <person name="Weissenbach J."/>
            <person name="Lehrach H."/>
            <person name="Wincker P."/>
            <person name="Reinhardt R."/>
            <person name="Chourrout D."/>
        </authorList>
    </citation>
    <scope>NUCLEOTIDE SEQUENCE</scope>
</reference>
<sequence>MVMVYECLHRDNNPNVRKEIKHIDEFVIPRIIVLFYDFHRANISALAVPPMCAFRHTPKVINGNNCKDVTSWRTVAQDVCGENDFELHSFAPLATCADHDVYQGLQFVCCPPKVYDLPVAMAIKSSPRDVEVSRIELNGTPSVAAAAVAVGAACVLLLTALAAITVRGRQRVRRERRLANQRTPLSPEERHLQVCLQKQLNAKFMISFSGSRALAMKIRLIDSLKLGSETLHSNFSFS</sequence>
<dbReference type="EMBL" id="AY449460">
    <property type="protein sequence ID" value="AAS21421.1"/>
    <property type="molecule type" value="Genomic_DNA"/>
</dbReference>
<feature type="region of interest" description="GFLD subdomain" evidence="8">
    <location>
        <begin position="1"/>
        <end position="42"/>
    </location>
</feature>
<evidence type="ECO:0000259" key="10">
    <source>
        <dbReference type="PROSITE" id="PS51869"/>
    </source>
</evidence>
<accession>Q675U5</accession>
<dbReference type="InterPro" id="IPR008154">
    <property type="entry name" value="Amyloid_glyco_extra"/>
</dbReference>
<feature type="domain" description="E1" evidence="10">
    <location>
        <begin position="1"/>
        <end position="112"/>
    </location>
</feature>
<dbReference type="AlphaFoldDB" id="Q675U5"/>